<keyword evidence="1" id="KW-0732">Signal</keyword>
<gene>
    <name evidence="2" type="ORF">ENSA7_60200</name>
</gene>
<dbReference type="RefSeq" id="WP_106092878.1">
    <property type="nucleotide sequence ID" value="NZ_PVNL01000118.1"/>
</dbReference>
<protein>
    <recommendedName>
        <fullName evidence="4">Gram-negative bacterial tonB protein</fullName>
    </recommendedName>
</protein>
<dbReference type="InterPro" id="IPR049806">
    <property type="entry name" value="MasK-like_C"/>
</dbReference>
<evidence type="ECO:0008006" key="4">
    <source>
        <dbReference type="Google" id="ProtNLM"/>
    </source>
</evidence>
<name>A0A2S9Y647_9BACT</name>
<accession>A0A2S9Y647</accession>
<proteinExistence type="predicted"/>
<dbReference type="OrthoDB" id="5520553at2"/>
<dbReference type="PROSITE" id="PS51257">
    <property type="entry name" value="PROKAR_LIPOPROTEIN"/>
    <property type="match status" value="1"/>
</dbReference>
<feature type="signal peptide" evidence="1">
    <location>
        <begin position="1"/>
        <end position="20"/>
    </location>
</feature>
<comment type="caution">
    <text evidence="2">The sequence shown here is derived from an EMBL/GenBank/DDBJ whole genome shotgun (WGS) entry which is preliminary data.</text>
</comment>
<dbReference type="AlphaFoldDB" id="A0A2S9Y647"/>
<dbReference type="Proteomes" id="UP000238823">
    <property type="component" value="Unassembled WGS sequence"/>
</dbReference>
<evidence type="ECO:0000313" key="3">
    <source>
        <dbReference type="Proteomes" id="UP000238823"/>
    </source>
</evidence>
<evidence type="ECO:0000256" key="1">
    <source>
        <dbReference type="SAM" id="SignalP"/>
    </source>
</evidence>
<organism evidence="2 3">
    <name type="scientific">Enhygromyxa salina</name>
    <dbReference type="NCBI Taxonomy" id="215803"/>
    <lineage>
        <taxon>Bacteria</taxon>
        <taxon>Pseudomonadati</taxon>
        <taxon>Myxococcota</taxon>
        <taxon>Polyangia</taxon>
        <taxon>Nannocystales</taxon>
        <taxon>Nannocystaceae</taxon>
        <taxon>Enhygromyxa</taxon>
    </lineage>
</organism>
<reference evidence="2 3" key="1">
    <citation type="submission" date="2018-03" db="EMBL/GenBank/DDBJ databases">
        <title>Draft Genome Sequences of the Obligatory Marine Myxobacteria Enhygromyxa salina SWB007.</title>
        <authorList>
            <person name="Poehlein A."/>
            <person name="Moghaddam J.A."/>
            <person name="Harms H."/>
            <person name="Alanjari M."/>
            <person name="Koenig G.M."/>
            <person name="Daniel R."/>
            <person name="Schaeberle T.F."/>
        </authorList>
    </citation>
    <scope>NUCLEOTIDE SEQUENCE [LARGE SCALE GENOMIC DNA]</scope>
    <source>
        <strain evidence="2 3">SWB007</strain>
    </source>
</reference>
<dbReference type="NCBIfam" id="NF033768">
    <property type="entry name" value="myxo_SS_tail"/>
    <property type="match status" value="1"/>
</dbReference>
<feature type="chain" id="PRO_5015399110" description="Gram-negative bacterial tonB protein" evidence="1">
    <location>
        <begin position="21"/>
        <end position="116"/>
    </location>
</feature>
<sequence>MRTPLSVTGLAVALALSACAHGPDAGAPARQAVIESNMPELQACWDDLAGEHPGVGGSLLFEVDLRRNGSVEWVDIAVDQLGIAKLSACTVRRIKNWRFPEERKRRSISFGVGFRG</sequence>
<evidence type="ECO:0000313" key="2">
    <source>
        <dbReference type="EMBL" id="PRQ00526.1"/>
    </source>
</evidence>
<dbReference type="EMBL" id="PVNL01000118">
    <property type="protein sequence ID" value="PRQ00526.1"/>
    <property type="molecule type" value="Genomic_DNA"/>
</dbReference>